<evidence type="ECO:0000256" key="5">
    <source>
        <dbReference type="ARBA" id="ARBA00022927"/>
    </source>
</evidence>
<evidence type="ECO:0000256" key="2">
    <source>
        <dbReference type="ARBA" id="ARBA00010704"/>
    </source>
</evidence>
<dbReference type="GO" id="GO:0005768">
    <property type="term" value="C:endosome"/>
    <property type="evidence" value="ECO:0007669"/>
    <property type="project" value="UniProtKB-SubCell"/>
</dbReference>
<protein>
    <submittedName>
        <fullName evidence="6">Uncharacterized protein</fullName>
    </submittedName>
</protein>
<comment type="similarity">
    <text evidence="2">Belongs to the VPS35L family.</text>
</comment>
<proteinExistence type="inferred from homology"/>
<dbReference type="InterPro" id="IPR029705">
    <property type="entry name" value="VPS35L"/>
</dbReference>
<dbReference type="PANTHER" id="PTHR13673">
    <property type="entry name" value="ESOPHAGEAL CANCER ASSOCIATED PROTEIN"/>
    <property type="match status" value="1"/>
</dbReference>
<keyword evidence="3" id="KW-0813">Transport</keyword>
<dbReference type="RefSeq" id="XP_009492527.1">
    <property type="nucleotide sequence ID" value="XM_009494252.1"/>
</dbReference>
<dbReference type="GO" id="GO:0032456">
    <property type="term" value="P:endocytic recycling"/>
    <property type="evidence" value="ECO:0007669"/>
    <property type="project" value="InterPro"/>
</dbReference>
<dbReference type="AlphaFoldDB" id="A0A058ZFU7"/>
<keyword evidence="4" id="KW-0967">Endosome</keyword>
<evidence type="ECO:0000313" key="6">
    <source>
        <dbReference type="EMBL" id="KCV72826.1"/>
    </source>
</evidence>
<dbReference type="GO" id="GO:0015031">
    <property type="term" value="P:protein transport"/>
    <property type="evidence" value="ECO:0007669"/>
    <property type="project" value="UniProtKB-KW"/>
</dbReference>
<dbReference type="STRING" id="691883.A0A058ZFU7"/>
<evidence type="ECO:0000256" key="3">
    <source>
        <dbReference type="ARBA" id="ARBA00022448"/>
    </source>
</evidence>
<keyword evidence="7" id="KW-1185">Reference proteome</keyword>
<name>A0A058ZFU7_FONAL</name>
<dbReference type="OrthoDB" id="1734063at2759"/>
<gene>
    <name evidence="6" type="ORF">H696_00402</name>
</gene>
<accession>A0A058ZFU7</accession>
<reference evidence="6" key="1">
    <citation type="submission" date="2013-04" db="EMBL/GenBank/DDBJ databases">
        <title>The Genome Sequence of Fonticula alba ATCC 38817.</title>
        <authorList>
            <consortium name="The Broad Institute Genomics Platform"/>
            <person name="Russ C."/>
            <person name="Cuomo C."/>
            <person name="Burger G."/>
            <person name="Gray M.W."/>
            <person name="Holland P.W.H."/>
            <person name="King N."/>
            <person name="Lang F.B.F."/>
            <person name="Roger A.J."/>
            <person name="Ruiz-Trillo I."/>
            <person name="Brown M."/>
            <person name="Walker B."/>
            <person name="Young S."/>
            <person name="Zeng Q."/>
            <person name="Gargeya S."/>
            <person name="Fitzgerald M."/>
            <person name="Haas B."/>
            <person name="Abouelleil A."/>
            <person name="Allen A.W."/>
            <person name="Alvarado L."/>
            <person name="Arachchi H.M."/>
            <person name="Berlin A.M."/>
            <person name="Chapman S.B."/>
            <person name="Gainer-Dewar J."/>
            <person name="Goldberg J."/>
            <person name="Griggs A."/>
            <person name="Gujja S."/>
            <person name="Hansen M."/>
            <person name="Howarth C."/>
            <person name="Imamovic A."/>
            <person name="Ireland A."/>
            <person name="Larimer J."/>
            <person name="McCowan C."/>
            <person name="Murphy C."/>
            <person name="Pearson M."/>
            <person name="Poon T.W."/>
            <person name="Priest M."/>
            <person name="Roberts A."/>
            <person name="Saif S."/>
            <person name="Shea T."/>
            <person name="Sisk P."/>
            <person name="Sykes S."/>
            <person name="Wortman J."/>
            <person name="Nusbaum C."/>
            <person name="Birren B."/>
        </authorList>
    </citation>
    <scope>NUCLEOTIDE SEQUENCE [LARGE SCALE GENOMIC DNA]</scope>
    <source>
        <strain evidence="6">ATCC 38817</strain>
    </source>
</reference>
<dbReference type="Proteomes" id="UP000030693">
    <property type="component" value="Unassembled WGS sequence"/>
</dbReference>
<comment type="subcellular location">
    <subcellularLocation>
        <location evidence="1">Endosome</location>
    </subcellularLocation>
</comment>
<sequence>MLQTRRDLTQQEYTKHIDFLHQQLVSSWAADQRVTSLKIAIQNAKTMTNTEVLQFYPSKFVLSTEILDTFGKLVYERILERSGRPSVDAPPSSDPQAFERNESAKEMCKNWFYKIASIRELIPRMYIEMALLACYRFLSLTEYDTALERLAKMCRGIGDPLIAAYCRAYICRKGMEVSPKLRKHLYIVFEDFCTSFSQLTPDRLQHILRECELSFSEYLALFVPALEWILQCLSHRSSDDTLNTILHWYERCNNSLVLDAVMTSFDPKYVSDNALRFADLIKKADGLGCPQHQLYMSFGLSLVLSYPDKAVLRRILRDHWKVIVQLENPDDFLRCADVYIEIPAKHFTAADVDHLLGDIVRRVGELPTSTVSTGAGSPGAIAAAAAAAAPIVSGAASPTAGAAAPISTLTLEQALPRLQSILDKILTHLRNFSDLFEMRHFLPMVDLFQTDLVIRNEVCKSILTRFAYPGSTSLFVSAVDRSEVLAEATQLLTDLPRVNTMMYFAKSLHDSVNIMTVDDERRQITELILAFVRRWLVSYIANVASFLIGLPGSPDQGPFFILRQFLEALESYPWNNTSDGKAWCFLSIMKALSHLRTNRSRFNYLGVIPNSVLYDSDDRYEAEVDSLLDIIAEQVTAHLADLKREDSSHAAARRATLSLHLSHILNDYFSCTEATGAMALLQSARANLRETSSHLPTSLHALFRSDPSVVS</sequence>
<dbReference type="PANTHER" id="PTHR13673:SF0">
    <property type="entry name" value="VPS35 ENDOSOMAL PROTEIN-SORTING FACTOR-LIKE"/>
    <property type="match status" value="1"/>
</dbReference>
<evidence type="ECO:0000256" key="4">
    <source>
        <dbReference type="ARBA" id="ARBA00022753"/>
    </source>
</evidence>
<dbReference type="eggNOG" id="KOG3682">
    <property type="taxonomic scope" value="Eukaryota"/>
</dbReference>
<organism evidence="6">
    <name type="scientific">Fonticula alba</name>
    <name type="common">Slime mold</name>
    <dbReference type="NCBI Taxonomy" id="691883"/>
    <lineage>
        <taxon>Eukaryota</taxon>
        <taxon>Rotosphaerida</taxon>
        <taxon>Fonticulaceae</taxon>
        <taxon>Fonticula</taxon>
    </lineage>
</organism>
<dbReference type="GeneID" id="20525127"/>
<evidence type="ECO:0000256" key="1">
    <source>
        <dbReference type="ARBA" id="ARBA00004177"/>
    </source>
</evidence>
<dbReference type="EMBL" id="KB932201">
    <property type="protein sequence ID" value="KCV72826.1"/>
    <property type="molecule type" value="Genomic_DNA"/>
</dbReference>
<keyword evidence="5" id="KW-0653">Protein transport</keyword>
<evidence type="ECO:0000313" key="7">
    <source>
        <dbReference type="Proteomes" id="UP000030693"/>
    </source>
</evidence>